<dbReference type="EMBL" id="KZ613475">
    <property type="protein sequence ID" value="PMD23464.1"/>
    <property type="molecule type" value="Genomic_DNA"/>
</dbReference>
<evidence type="ECO:0000259" key="1">
    <source>
        <dbReference type="Pfam" id="PF06985"/>
    </source>
</evidence>
<gene>
    <name evidence="2" type="ORF">NA56DRAFT_72012</name>
</gene>
<dbReference type="PANTHER" id="PTHR24148:SF82">
    <property type="entry name" value="HETEROKARYON INCOMPATIBILITY DOMAIN-CONTAINING PROTEIN"/>
    <property type="match status" value="1"/>
</dbReference>
<dbReference type="AlphaFoldDB" id="A0A2J6QB22"/>
<evidence type="ECO:0000313" key="2">
    <source>
        <dbReference type="EMBL" id="PMD23464.1"/>
    </source>
</evidence>
<proteinExistence type="predicted"/>
<dbReference type="Pfam" id="PF26639">
    <property type="entry name" value="Het-6_barrel"/>
    <property type="match status" value="1"/>
</dbReference>
<dbReference type="STRING" id="1745343.A0A2J6QB22"/>
<keyword evidence="3" id="KW-1185">Reference proteome</keyword>
<organism evidence="2 3">
    <name type="scientific">Hyaloscypha hepaticicola</name>
    <dbReference type="NCBI Taxonomy" id="2082293"/>
    <lineage>
        <taxon>Eukaryota</taxon>
        <taxon>Fungi</taxon>
        <taxon>Dikarya</taxon>
        <taxon>Ascomycota</taxon>
        <taxon>Pezizomycotina</taxon>
        <taxon>Leotiomycetes</taxon>
        <taxon>Helotiales</taxon>
        <taxon>Hyaloscyphaceae</taxon>
        <taxon>Hyaloscypha</taxon>
    </lineage>
</organism>
<protein>
    <recommendedName>
        <fullName evidence="1">Heterokaryon incompatibility domain-containing protein</fullName>
    </recommendedName>
</protein>
<accession>A0A2J6QB22</accession>
<dbReference type="InterPro" id="IPR010730">
    <property type="entry name" value="HET"/>
</dbReference>
<dbReference type="InterPro" id="IPR052895">
    <property type="entry name" value="HetReg/Transcr_Mod"/>
</dbReference>
<sequence>MNLHPGRPSDPVSCHLTLADLNTSLEYNALSYEWKINNGFTNIACGGTSLKATHNLVAALLSLRRFDRPMVFWIDAVCINQKDQEEKSKQIPLMHDIYAKAKSVLVWLGPSFRGVKAAFDVLPYLAMVGVERHTTEKPDTEKLEDILSSNIKERPKQGSIIQRQDDLGFATHDRDSILTHTIKRHPELDDDIIFRFDDHETWAAIDRLFSDSYFQRSWIIQEVAVAEAVYVFCGSHSIHWDIFQMAFEGRSKMIFQPQKGLQSYIPCVRDARTRYRDYESARRLDLGIVLTSFSYSKATNPRDCVYAALGIVKPRSLCRDIVPDYTKEVKDVFYEAACHIILLRKDLYLWSSKTLMSRRATPKLPSWVPELTMAPCEEAIEFATLEFSRCLSCNPFIDGKYLFVDGHLLDEIDTIYPIKDPKDVLELSVRLEEWLKNRDKTMFSAYYGDPQNLTGQTIPCSAASSDRLREEIKSEVSQLLSRFRDVPPIIASILRNLALKPRHSDESIQLNIEALWSALTAVFYRRTKLPKPVGYHLFLAALYILPRLALRRVNVPKGLPKGFNEWIMAAIILYYEKELIPIFIEHFRTYDEFTGMVMEDRFFVTKKGFFGCAPAEAVKQGQIVAIIGGAYVPYVLEKCEGYYKLVAHAYVEGIIRMKSLPAGWKLDRIEIR</sequence>
<evidence type="ECO:0000313" key="3">
    <source>
        <dbReference type="Proteomes" id="UP000235672"/>
    </source>
</evidence>
<dbReference type="Pfam" id="PF06985">
    <property type="entry name" value="HET"/>
    <property type="match status" value="1"/>
</dbReference>
<reference evidence="2 3" key="1">
    <citation type="submission" date="2016-05" db="EMBL/GenBank/DDBJ databases">
        <title>A degradative enzymes factory behind the ericoid mycorrhizal symbiosis.</title>
        <authorList>
            <consortium name="DOE Joint Genome Institute"/>
            <person name="Martino E."/>
            <person name="Morin E."/>
            <person name="Grelet G."/>
            <person name="Kuo A."/>
            <person name="Kohler A."/>
            <person name="Daghino S."/>
            <person name="Barry K."/>
            <person name="Choi C."/>
            <person name="Cichocki N."/>
            <person name="Clum A."/>
            <person name="Copeland A."/>
            <person name="Hainaut M."/>
            <person name="Haridas S."/>
            <person name="Labutti K."/>
            <person name="Lindquist E."/>
            <person name="Lipzen A."/>
            <person name="Khouja H.-R."/>
            <person name="Murat C."/>
            <person name="Ohm R."/>
            <person name="Olson A."/>
            <person name="Spatafora J."/>
            <person name="Veneault-Fourrey C."/>
            <person name="Henrissat B."/>
            <person name="Grigoriev I."/>
            <person name="Martin F."/>
            <person name="Perotto S."/>
        </authorList>
    </citation>
    <scope>NUCLEOTIDE SEQUENCE [LARGE SCALE GENOMIC DNA]</scope>
    <source>
        <strain evidence="2 3">UAMH 7357</strain>
    </source>
</reference>
<dbReference type="Proteomes" id="UP000235672">
    <property type="component" value="Unassembled WGS sequence"/>
</dbReference>
<dbReference type="OrthoDB" id="3553147at2759"/>
<name>A0A2J6QB22_9HELO</name>
<dbReference type="PANTHER" id="PTHR24148">
    <property type="entry name" value="ANKYRIN REPEAT DOMAIN-CONTAINING PROTEIN 39 HOMOLOG-RELATED"/>
    <property type="match status" value="1"/>
</dbReference>
<feature type="domain" description="Heterokaryon incompatibility" evidence="1">
    <location>
        <begin position="27"/>
        <end position="222"/>
    </location>
</feature>